<dbReference type="EMBL" id="GBRH01174250">
    <property type="protein sequence ID" value="JAE23646.1"/>
    <property type="molecule type" value="Transcribed_RNA"/>
</dbReference>
<proteinExistence type="predicted"/>
<sequence>MAEKDGEIGGPMAASRSLKKTRVTQQYI</sequence>
<accession>A0A0A9NJ05</accession>
<protein>
    <submittedName>
        <fullName evidence="1">Uncharacterized protein</fullName>
    </submittedName>
</protein>
<evidence type="ECO:0000313" key="1">
    <source>
        <dbReference type="EMBL" id="JAE23646.1"/>
    </source>
</evidence>
<organism evidence="1">
    <name type="scientific">Arundo donax</name>
    <name type="common">Giant reed</name>
    <name type="synonym">Donax arundinaceus</name>
    <dbReference type="NCBI Taxonomy" id="35708"/>
    <lineage>
        <taxon>Eukaryota</taxon>
        <taxon>Viridiplantae</taxon>
        <taxon>Streptophyta</taxon>
        <taxon>Embryophyta</taxon>
        <taxon>Tracheophyta</taxon>
        <taxon>Spermatophyta</taxon>
        <taxon>Magnoliopsida</taxon>
        <taxon>Liliopsida</taxon>
        <taxon>Poales</taxon>
        <taxon>Poaceae</taxon>
        <taxon>PACMAD clade</taxon>
        <taxon>Arundinoideae</taxon>
        <taxon>Arundineae</taxon>
        <taxon>Arundo</taxon>
    </lineage>
</organism>
<name>A0A0A9NJ05_ARUDO</name>
<dbReference type="AlphaFoldDB" id="A0A0A9NJ05"/>
<reference evidence="1" key="1">
    <citation type="submission" date="2014-09" db="EMBL/GenBank/DDBJ databases">
        <authorList>
            <person name="Magalhaes I.L.F."/>
            <person name="Oliveira U."/>
            <person name="Santos F.R."/>
            <person name="Vidigal T.H.D.A."/>
            <person name="Brescovit A.D."/>
            <person name="Santos A.J."/>
        </authorList>
    </citation>
    <scope>NUCLEOTIDE SEQUENCE</scope>
    <source>
        <tissue evidence="1">Shoot tissue taken approximately 20 cm above the soil surface</tissue>
    </source>
</reference>
<reference evidence="1" key="2">
    <citation type="journal article" date="2015" name="Data Brief">
        <title>Shoot transcriptome of the giant reed, Arundo donax.</title>
        <authorList>
            <person name="Barrero R.A."/>
            <person name="Guerrero F.D."/>
            <person name="Moolhuijzen P."/>
            <person name="Goolsby J.A."/>
            <person name="Tidwell J."/>
            <person name="Bellgard S.E."/>
            <person name="Bellgard M.I."/>
        </authorList>
    </citation>
    <scope>NUCLEOTIDE SEQUENCE</scope>
    <source>
        <tissue evidence="1">Shoot tissue taken approximately 20 cm above the soil surface</tissue>
    </source>
</reference>